<dbReference type="CDD" id="cd06558">
    <property type="entry name" value="crotonase-like"/>
    <property type="match status" value="1"/>
</dbReference>
<dbReference type="AlphaFoldDB" id="A0A0B7JMA5"/>
<evidence type="ECO:0000256" key="6">
    <source>
        <dbReference type="ARBA" id="ARBA00023239"/>
    </source>
</evidence>
<dbReference type="Pfam" id="PF00378">
    <property type="entry name" value="ECH_1"/>
    <property type="match status" value="1"/>
</dbReference>
<evidence type="ECO:0000313" key="8">
    <source>
        <dbReference type="EMBL" id="CEO46123.1"/>
    </source>
</evidence>
<accession>A0A0B7JMA5</accession>
<dbReference type="SUPFAM" id="SSF52096">
    <property type="entry name" value="ClpP/crotonase"/>
    <property type="match status" value="1"/>
</dbReference>
<dbReference type="GO" id="GO:0006635">
    <property type="term" value="P:fatty acid beta-oxidation"/>
    <property type="evidence" value="ECO:0007669"/>
    <property type="project" value="TreeGrafter"/>
</dbReference>
<protein>
    <recommendedName>
        <fullName evidence="9">Enoyl-CoA hydratase</fullName>
    </recommendedName>
</protein>
<dbReference type="Gene3D" id="3.90.226.10">
    <property type="entry name" value="2-enoyl-CoA Hydratase, Chain A, domain 1"/>
    <property type="match status" value="1"/>
</dbReference>
<evidence type="ECO:0008006" key="9">
    <source>
        <dbReference type="Google" id="ProtNLM"/>
    </source>
</evidence>
<evidence type="ECO:0000256" key="1">
    <source>
        <dbReference type="ARBA" id="ARBA00004275"/>
    </source>
</evidence>
<organism evidence="8">
    <name type="scientific">Bionectria ochroleuca</name>
    <name type="common">Gliocladium roseum</name>
    <dbReference type="NCBI Taxonomy" id="29856"/>
    <lineage>
        <taxon>Eukaryota</taxon>
        <taxon>Fungi</taxon>
        <taxon>Dikarya</taxon>
        <taxon>Ascomycota</taxon>
        <taxon>Pezizomycotina</taxon>
        <taxon>Sordariomycetes</taxon>
        <taxon>Hypocreomycetidae</taxon>
        <taxon>Hypocreales</taxon>
        <taxon>Bionectriaceae</taxon>
        <taxon>Clonostachys</taxon>
    </lineage>
</organism>
<dbReference type="GO" id="GO:0016853">
    <property type="term" value="F:isomerase activity"/>
    <property type="evidence" value="ECO:0007669"/>
    <property type="project" value="UniProtKB-KW"/>
</dbReference>
<reference evidence="8" key="1">
    <citation type="submission" date="2015-01" db="EMBL/GenBank/DDBJ databases">
        <authorList>
            <person name="Durling Mikael"/>
        </authorList>
    </citation>
    <scope>NUCLEOTIDE SEQUENCE</scope>
</reference>
<name>A0A0B7JMA5_BIOOC</name>
<evidence type="ECO:0000256" key="3">
    <source>
        <dbReference type="ARBA" id="ARBA00005254"/>
    </source>
</evidence>
<keyword evidence="5" id="KW-0413">Isomerase</keyword>
<dbReference type="GO" id="GO:0005777">
    <property type="term" value="C:peroxisome"/>
    <property type="evidence" value="ECO:0007669"/>
    <property type="project" value="UniProtKB-SubCell"/>
</dbReference>
<dbReference type="GO" id="GO:0005739">
    <property type="term" value="C:mitochondrion"/>
    <property type="evidence" value="ECO:0007669"/>
    <property type="project" value="TreeGrafter"/>
</dbReference>
<dbReference type="GO" id="GO:0016829">
    <property type="term" value="F:lyase activity"/>
    <property type="evidence" value="ECO:0007669"/>
    <property type="project" value="UniProtKB-KW"/>
</dbReference>
<dbReference type="InterPro" id="IPR001753">
    <property type="entry name" value="Enoyl-CoA_hydra/iso"/>
</dbReference>
<comment type="similarity">
    <text evidence="3 7">Belongs to the enoyl-CoA hydratase/isomerase family.</text>
</comment>
<dbReference type="InterPro" id="IPR018376">
    <property type="entry name" value="Enoyl-CoA_hyd/isom_CS"/>
</dbReference>
<comment type="subcellular location">
    <subcellularLocation>
        <location evidence="1">Peroxisome</location>
    </subcellularLocation>
</comment>
<dbReference type="InterPro" id="IPR029045">
    <property type="entry name" value="ClpP/crotonase-like_dom_sf"/>
</dbReference>
<comment type="pathway">
    <text evidence="2">Siderophore biosynthesis.</text>
</comment>
<keyword evidence="4" id="KW-0576">Peroxisome</keyword>
<sequence length="278" mass="30090">MTDMPTFTSAVPTLTMAEVSFPLPSVMLVTINRERAMNAIPSAGHWEGQVIWDWFDGEPSLTVAVLTGKGRKSFSAGADLMEVRSRTSDKTLSPHYMPPGGFFGISRRVGKKPVIAAVNGFALGGGFEIALNCDLVIASPTATFGLTEVKRGLYAAAGGLPRLVRVLGMQLASELALTGRTLTAEELRHFGFLRVAKSQDSLLEEAIQTAQEIASQSPDAVIVTRAALRDSWETASVERSSQLIEQRYKKALLEGKNLKIGLEAFAKKEKPNWVPSQL</sequence>
<dbReference type="PANTHER" id="PTHR11941">
    <property type="entry name" value="ENOYL-COA HYDRATASE-RELATED"/>
    <property type="match status" value="1"/>
</dbReference>
<evidence type="ECO:0000256" key="7">
    <source>
        <dbReference type="RuleBase" id="RU003707"/>
    </source>
</evidence>
<evidence type="ECO:0000256" key="5">
    <source>
        <dbReference type="ARBA" id="ARBA00023235"/>
    </source>
</evidence>
<proteinExistence type="inferred from homology"/>
<evidence type="ECO:0000256" key="2">
    <source>
        <dbReference type="ARBA" id="ARBA00004924"/>
    </source>
</evidence>
<keyword evidence="6" id="KW-0456">Lyase</keyword>
<evidence type="ECO:0000256" key="4">
    <source>
        <dbReference type="ARBA" id="ARBA00023140"/>
    </source>
</evidence>
<gene>
    <name evidence="8" type="ORF">BN869_000002178_1</name>
</gene>
<dbReference type="PROSITE" id="PS00166">
    <property type="entry name" value="ENOYL_COA_HYDRATASE"/>
    <property type="match status" value="1"/>
</dbReference>
<dbReference type="EMBL" id="CDPU01000004">
    <property type="protein sequence ID" value="CEO46123.1"/>
    <property type="molecule type" value="Genomic_DNA"/>
</dbReference>
<dbReference type="PANTHER" id="PTHR11941:SF68">
    <property type="entry name" value="CARNITINYL-COA DEHYDRATASE"/>
    <property type="match status" value="1"/>
</dbReference>
<dbReference type="FunFam" id="3.90.226.10:FF:000074">
    <property type="entry name" value="Enoyl-CoA hydratase (AFU_orthologue AFUA_2G10650)"/>
    <property type="match status" value="1"/>
</dbReference>